<dbReference type="STRING" id="1392247.A0A3N4KWT4"/>
<name>A0A3N4KWT4_9PEZI</name>
<reference evidence="2 3" key="1">
    <citation type="journal article" date="2018" name="Nat. Ecol. Evol.">
        <title>Pezizomycetes genomes reveal the molecular basis of ectomycorrhizal truffle lifestyle.</title>
        <authorList>
            <person name="Murat C."/>
            <person name="Payen T."/>
            <person name="Noel B."/>
            <person name="Kuo A."/>
            <person name="Morin E."/>
            <person name="Chen J."/>
            <person name="Kohler A."/>
            <person name="Krizsan K."/>
            <person name="Balestrini R."/>
            <person name="Da Silva C."/>
            <person name="Montanini B."/>
            <person name="Hainaut M."/>
            <person name="Levati E."/>
            <person name="Barry K.W."/>
            <person name="Belfiori B."/>
            <person name="Cichocki N."/>
            <person name="Clum A."/>
            <person name="Dockter R.B."/>
            <person name="Fauchery L."/>
            <person name="Guy J."/>
            <person name="Iotti M."/>
            <person name="Le Tacon F."/>
            <person name="Lindquist E.A."/>
            <person name="Lipzen A."/>
            <person name="Malagnac F."/>
            <person name="Mello A."/>
            <person name="Molinier V."/>
            <person name="Miyauchi S."/>
            <person name="Poulain J."/>
            <person name="Riccioni C."/>
            <person name="Rubini A."/>
            <person name="Sitrit Y."/>
            <person name="Splivallo R."/>
            <person name="Traeger S."/>
            <person name="Wang M."/>
            <person name="Zifcakova L."/>
            <person name="Wipf D."/>
            <person name="Zambonelli A."/>
            <person name="Paolocci F."/>
            <person name="Nowrousian M."/>
            <person name="Ottonello S."/>
            <person name="Baldrian P."/>
            <person name="Spatafora J.W."/>
            <person name="Henrissat B."/>
            <person name="Nagy L.G."/>
            <person name="Aury J.M."/>
            <person name="Wincker P."/>
            <person name="Grigoriev I.V."/>
            <person name="Bonfante P."/>
            <person name="Martin F.M."/>
        </authorList>
    </citation>
    <scope>NUCLEOTIDE SEQUENCE [LARGE SCALE GENOMIC DNA]</scope>
    <source>
        <strain evidence="2 3">CCBAS932</strain>
    </source>
</reference>
<dbReference type="AlphaFoldDB" id="A0A3N4KWT4"/>
<evidence type="ECO:0000256" key="1">
    <source>
        <dbReference type="SAM" id="MobiDB-lite"/>
    </source>
</evidence>
<protein>
    <submittedName>
        <fullName evidence="2">Uncharacterized protein</fullName>
    </submittedName>
</protein>
<dbReference type="InParanoid" id="A0A3N4KWT4"/>
<keyword evidence="3" id="KW-1185">Reference proteome</keyword>
<evidence type="ECO:0000313" key="2">
    <source>
        <dbReference type="EMBL" id="RPB15004.1"/>
    </source>
</evidence>
<dbReference type="Proteomes" id="UP000277580">
    <property type="component" value="Unassembled WGS sequence"/>
</dbReference>
<dbReference type="PANTHER" id="PTHR42342:SF1">
    <property type="entry name" value="STATIONARY PHASE PROTEIN 5"/>
    <property type="match status" value="1"/>
</dbReference>
<gene>
    <name evidence="2" type="ORF">P167DRAFT_533581</name>
</gene>
<dbReference type="EMBL" id="ML119115">
    <property type="protein sequence ID" value="RPB15004.1"/>
    <property type="molecule type" value="Genomic_DNA"/>
</dbReference>
<feature type="region of interest" description="Disordered" evidence="1">
    <location>
        <begin position="296"/>
        <end position="321"/>
    </location>
</feature>
<dbReference type="InterPro" id="IPR038816">
    <property type="entry name" value="Stationary_phase_5"/>
</dbReference>
<feature type="compositionally biased region" description="Acidic residues" evidence="1">
    <location>
        <begin position="299"/>
        <end position="318"/>
    </location>
</feature>
<organism evidence="2 3">
    <name type="scientific">Morchella conica CCBAS932</name>
    <dbReference type="NCBI Taxonomy" id="1392247"/>
    <lineage>
        <taxon>Eukaryota</taxon>
        <taxon>Fungi</taxon>
        <taxon>Dikarya</taxon>
        <taxon>Ascomycota</taxon>
        <taxon>Pezizomycotina</taxon>
        <taxon>Pezizomycetes</taxon>
        <taxon>Pezizales</taxon>
        <taxon>Morchellaceae</taxon>
        <taxon>Morchella</taxon>
    </lineage>
</organism>
<dbReference type="PANTHER" id="PTHR42342">
    <property type="entry name" value="STATIONARY PHASE PROTEIN 5"/>
    <property type="match status" value="1"/>
</dbReference>
<dbReference type="GO" id="GO:0043248">
    <property type="term" value="P:proteasome assembly"/>
    <property type="evidence" value="ECO:0007669"/>
    <property type="project" value="TreeGrafter"/>
</dbReference>
<accession>A0A3N4KWT4</accession>
<dbReference type="GO" id="GO:0070628">
    <property type="term" value="F:proteasome binding"/>
    <property type="evidence" value="ECO:0007669"/>
    <property type="project" value="InterPro"/>
</dbReference>
<dbReference type="OrthoDB" id="5415241at2759"/>
<proteinExistence type="predicted"/>
<evidence type="ECO:0000313" key="3">
    <source>
        <dbReference type="Proteomes" id="UP000277580"/>
    </source>
</evidence>
<sequence>MAVGVHVPLRFLRAALKRGVAILKEHLPTQPHTTSKLVLEPALARLPRPQPGPARIRISIRSYTTTTHKPQNATTHLRTPVRRGLVRHTATTPFASTLRPKLVGGVLPRSASGYSLGGSARYFSHTPAAPAQVLQQVSAAMRAFVYNGANKRPNNTNGNIGVRARLASAVMEGAPGAYVDFHLAPTFTRLSPLNKSGNSLQAAGFVDTLGADFGAMVGGITAVYADVQRLAQLGDLPVTVAGPAGDVLRVHFKGCDSEFVERICNDFGVLRGVVHEDERFAFSPVEAYPIGNSWRDMLSDDPPEESAYSEDGYDDDDIGLVSGSESGGGSEYFYELERGVVVGTPDASAFEDGGSSGYDEYEAGILRFLADHDEYRSVSL</sequence>